<gene>
    <name evidence="3" type="ORF">J2S11_004295</name>
</gene>
<dbReference type="EC" id="3.5.1.-" evidence="3"/>
<evidence type="ECO:0000259" key="2">
    <source>
        <dbReference type="PROSITE" id="PS51677"/>
    </source>
</evidence>
<sequence>MKQNILSVKKSKHGRLNHSWVRWLISIVSCIFFVSSSFSVPFIKNDNFSPLASAQNYSNKPIHWGLKRSTNQKPPSAGAEYEQILEKYDSFFLGDTSKKVVYLTFDNGYENGYTHAILDTLKEKQVPAIFFITGHYIKDQPDLVKRMIKEGHLVGNHSWHHPDFTEVSDQKLKNELESLKQEFYALTGSKNMNYLRPPRGIFSERTLALSRDLGYTNVFWSLAYIDWKTDQQRGRQFAYDQIMKQIHPGAILLLHSVSKDNAEALGQVIDDLHKQGYSFRSLDDLVIEKHGLPSEVIH</sequence>
<dbReference type="NCBIfam" id="TIGR02884">
    <property type="entry name" value="spore_pdaA"/>
    <property type="match status" value="1"/>
</dbReference>
<dbReference type="RefSeq" id="WP_307397995.1">
    <property type="nucleotide sequence ID" value="NZ_BAAADK010000016.1"/>
</dbReference>
<feature type="transmembrane region" description="Helical" evidence="1">
    <location>
        <begin position="20"/>
        <end position="43"/>
    </location>
</feature>
<keyword evidence="1" id="KW-0472">Membrane</keyword>
<keyword evidence="3" id="KW-0378">Hydrolase</keyword>
<keyword evidence="1" id="KW-0812">Transmembrane</keyword>
<evidence type="ECO:0000313" key="3">
    <source>
        <dbReference type="EMBL" id="MDQ0168333.1"/>
    </source>
</evidence>
<dbReference type="CDD" id="cd10948">
    <property type="entry name" value="CE4_BsPdaA_like"/>
    <property type="match status" value="1"/>
</dbReference>
<accession>A0ABT9W510</accession>
<reference evidence="3 4" key="1">
    <citation type="submission" date="2023-07" db="EMBL/GenBank/DDBJ databases">
        <title>Genomic Encyclopedia of Type Strains, Phase IV (KMG-IV): sequencing the most valuable type-strain genomes for metagenomic binning, comparative biology and taxonomic classification.</title>
        <authorList>
            <person name="Goeker M."/>
        </authorList>
    </citation>
    <scope>NUCLEOTIDE SEQUENCE [LARGE SCALE GENOMIC DNA]</scope>
    <source>
        <strain evidence="3 4">DSM 12751</strain>
    </source>
</reference>
<dbReference type="PANTHER" id="PTHR10587">
    <property type="entry name" value="GLYCOSYL TRANSFERASE-RELATED"/>
    <property type="match status" value="1"/>
</dbReference>
<feature type="domain" description="NodB homology" evidence="2">
    <location>
        <begin position="99"/>
        <end position="280"/>
    </location>
</feature>
<dbReference type="Gene3D" id="3.20.20.370">
    <property type="entry name" value="Glycoside hydrolase/deacetylase"/>
    <property type="match status" value="1"/>
</dbReference>
<evidence type="ECO:0000256" key="1">
    <source>
        <dbReference type="SAM" id="Phobius"/>
    </source>
</evidence>
<dbReference type="InterPro" id="IPR014235">
    <property type="entry name" value="Spore_PdaA"/>
</dbReference>
<dbReference type="PROSITE" id="PS51677">
    <property type="entry name" value="NODB"/>
    <property type="match status" value="1"/>
</dbReference>
<protein>
    <submittedName>
        <fullName evidence="3">Peptidoglycan-N-acetylmuramic acid deacetylase</fullName>
        <ecNumber evidence="3">3.5.1.-</ecNumber>
    </submittedName>
</protein>
<name>A0ABT9W510_9BACI</name>
<evidence type="ECO:0000313" key="4">
    <source>
        <dbReference type="Proteomes" id="UP001235840"/>
    </source>
</evidence>
<organism evidence="3 4">
    <name type="scientific">Caldalkalibacillus horti</name>
    <dbReference type="NCBI Taxonomy" id="77523"/>
    <lineage>
        <taxon>Bacteria</taxon>
        <taxon>Bacillati</taxon>
        <taxon>Bacillota</taxon>
        <taxon>Bacilli</taxon>
        <taxon>Bacillales</taxon>
        <taxon>Bacillaceae</taxon>
        <taxon>Caldalkalibacillus</taxon>
    </lineage>
</organism>
<dbReference type="InterPro" id="IPR050248">
    <property type="entry name" value="Polysacc_deacetylase_ArnD"/>
</dbReference>
<keyword evidence="1" id="KW-1133">Transmembrane helix</keyword>
<proteinExistence type="predicted"/>
<dbReference type="SUPFAM" id="SSF88713">
    <property type="entry name" value="Glycoside hydrolase/deacetylase"/>
    <property type="match status" value="1"/>
</dbReference>
<dbReference type="EMBL" id="JAUSTY010000028">
    <property type="protein sequence ID" value="MDQ0168333.1"/>
    <property type="molecule type" value="Genomic_DNA"/>
</dbReference>
<dbReference type="Proteomes" id="UP001235840">
    <property type="component" value="Unassembled WGS sequence"/>
</dbReference>
<dbReference type="InterPro" id="IPR011330">
    <property type="entry name" value="Glyco_hydro/deAcase_b/a-brl"/>
</dbReference>
<keyword evidence="4" id="KW-1185">Reference proteome</keyword>
<comment type="caution">
    <text evidence="3">The sequence shown here is derived from an EMBL/GenBank/DDBJ whole genome shotgun (WGS) entry which is preliminary data.</text>
</comment>
<dbReference type="PANTHER" id="PTHR10587:SF78">
    <property type="entry name" value="PEPTIDOGLYCAN-N-ACETYLMURAMIC ACID DEACETYLASE PDAA"/>
    <property type="match status" value="1"/>
</dbReference>
<dbReference type="GO" id="GO:0016787">
    <property type="term" value="F:hydrolase activity"/>
    <property type="evidence" value="ECO:0007669"/>
    <property type="project" value="UniProtKB-KW"/>
</dbReference>
<dbReference type="Pfam" id="PF01522">
    <property type="entry name" value="Polysacc_deac_1"/>
    <property type="match status" value="1"/>
</dbReference>
<dbReference type="InterPro" id="IPR002509">
    <property type="entry name" value="NODB_dom"/>
</dbReference>